<dbReference type="WBParaSite" id="HNAJ_0000210501-mRNA-1">
    <property type="protein sequence ID" value="HNAJ_0000210501-mRNA-1"/>
    <property type="gene ID" value="HNAJ_0000210501"/>
</dbReference>
<organism evidence="4">
    <name type="scientific">Rodentolepis nana</name>
    <name type="common">Dwarf tapeworm</name>
    <name type="synonym">Hymenolepis nana</name>
    <dbReference type="NCBI Taxonomy" id="102285"/>
    <lineage>
        <taxon>Eukaryota</taxon>
        <taxon>Metazoa</taxon>
        <taxon>Spiralia</taxon>
        <taxon>Lophotrochozoa</taxon>
        <taxon>Platyhelminthes</taxon>
        <taxon>Cestoda</taxon>
        <taxon>Eucestoda</taxon>
        <taxon>Cyclophyllidea</taxon>
        <taxon>Hymenolepididae</taxon>
        <taxon>Rodentolepis</taxon>
    </lineage>
</organism>
<dbReference type="Proteomes" id="UP000278807">
    <property type="component" value="Unassembled WGS sequence"/>
</dbReference>
<keyword evidence="3" id="KW-1185">Reference proteome</keyword>
<accession>A0A0R3T4W7</accession>
<feature type="compositionally biased region" description="Basic and acidic residues" evidence="1">
    <location>
        <begin position="128"/>
        <end position="152"/>
    </location>
</feature>
<reference evidence="4" key="1">
    <citation type="submission" date="2017-02" db="UniProtKB">
        <authorList>
            <consortium name="WormBaseParasite"/>
        </authorList>
    </citation>
    <scope>IDENTIFICATION</scope>
</reference>
<dbReference type="EMBL" id="UZAE01000965">
    <property type="protein sequence ID" value="VDN97963.1"/>
    <property type="molecule type" value="Genomic_DNA"/>
</dbReference>
<gene>
    <name evidence="2" type="ORF">HNAJ_LOCUS2104</name>
</gene>
<proteinExistence type="predicted"/>
<evidence type="ECO:0000313" key="4">
    <source>
        <dbReference type="WBParaSite" id="HNAJ_0000210501-mRNA-1"/>
    </source>
</evidence>
<evidence type="ECO:0000256" key="1">
    <source>
        <dbReference type="SAM" id="MobiDB-lite"/>
    </source>
</evidence>
<protein>
    <submittedName>
        <fullName evidence="4">Protein Ycf2-like</fullName>
    </submittedName>
</protein>
<name>A0A0R3T4W7_RODNA</name>
<reference evidence="2 3" key="2">
    <citation type="submission" date="2018-11" db="EMBL/GenBank/DDBJ databases">
        <authorList>
            <consortium name="Pathogen Informatics"/>
        </authorList>
    </citation>
    <scope>NUCLEOTIDE SEQUENCE [LARGE SCALE GENOMIC DNA]</scope>
</reference>
<evidence type="ECO:0000313" key="3">
    <source>
        <dbReference type="Proteomes" id="UP000278807"/>
    </source>
</evidence>
<evidence type="ECO:0000313" key="2">
    <source>
        <dbReference type="EMBL" id="VDN97963.1"/>
    </source>
</evidence>
<sequence>MKSSKEREKLRTCLTRAIEIIANESSETDTFSTECTIEKDGDFSSYQSPEIEPNLEKVEDELYRRLGKDQEVNFTECIENIENMKTSLDYLLKTFHSLMVNQIGVHEQVDNEKTKNPDDEDNYIVRSPQEETKNAKRPHPDNNMDGDSKEVSNHTPVNYGKEMEEYDSDEMEDHSREAEIERLKNLNMKSYLGMEENNEGKEKADYFKRKSFPIGNDSEEIPEEMQTDEPQYWNFSEDDWRKRIALEKTFVDDDIGKFCK</sequence>
<dbReference type="AlphaFoldDB" id="A0A0R3T4W7"/>
<feature type="region of interest" description="Disordered" evidence="1">
    <location>
        <begin position="109"/>
        <end position="159"/>
    </location>
</feature>
<dbReference type="OrthoDB" id="10490443at2759"/>